<comment type="function">
    <text evidence="15 18">Cytochrome c oxidase is the component of the respiratory chain that catalyzes the reduction of oxygen to water. Subunits 1-3 form the functional core of the enzyme complex. CO I is the catalytic subunit of the enzyme. Electrons originating in cytochrome c are transferred via the copper A center of subunit 2 and heme A of subunit 1 to the bimetallic center formed by heme A3 and copper B.</text>
</comment>
<dbReference type="EC" id="7.1.1.9" evidence="18"/>
<evidence type="ECO:0000313" key="20">
    <source>
        <dbReference type="EMBL" id="USR92127.1"/>
    </source>
</evidence>
<evidence type="ECO:0000256" key="10">
    <source>
        <dbReference type="ARBA" id="ARBA00022982"/>
    </source>
</evidence>
<dbReference type="Pfam" id="PF00115">
    <property type="entry name" value="COX1"/>
    <property type="match status" value="1"/>
</dbReference>
<comment type="subcellular location">
    <subcellularLocation>
        <location evidence="18">Cell membrane</location>
        <topology evidence="18">Multi-pass membrane protein</topology>
    </subcellularLocation>
    <subcellularLocation>
        <location evidence="1">Membrane</location>
        <topology evidence="1">Multi-pass membrane protein</topology>
    </subcellularLocation>
</comment>
<feature type="transmembrane region" description="Helical" evidence="18">
    <location>
        <begin position="200"/>
        <end position="229"/>
    </location>
</feature>
<evidence type="ECO:0000256" key="13">
    <source>
        <dbReference type="ARBA" id="ARBA00023008"/>
    </source>
</evidence>
<name>A0ABY5ASC3_9CYAN</name>
<comment type="catalytic activity">
    <reaction evidence="16 18">
        <text>4 Fe(II)-[cytochrome c] + O2 + 8 H(+)(in) = 4 Fe(III)-[cytochrome c] + 2 H2O + 4 H(+)(out)</text>
        <dbReference type="Rhea" id="RHEA:11436"/>
        <dbReference type="Rhea" id="RHEA-COMP:10350"/>
        <dbReference type="Rhea" id="RHEA-COMP:14399"/>
        <dbReference type="ChEBI" id="CHEBI:15377"/>
        <dbReference type="ChEBI" id="CHEBI:15378"/>
        <dbReference type="ChEBI" id="CHEBI:15379"/>
        <dbReference type="ChEBI" id="CHEBI:29033"/>
        <dbReference type="ChEBI" id="CHEBI:29034"/>
        <dbReference type="EC" id="7.1.1.9"/>
    </reaction>
</comment>
<dbReference type="RefSeq" id="WP_252664199.1">
    <property type="nucleotide sequence ID" value="NZ_CP098611.1"/>
</dbReference>
<keyword evidence="12 18" id="KW-0408">Iron</keyword>
<dbReference type="Proteomes" id="UP001056708">
    <property type="component" value="Chromosome"/>
</dbReference>
<feature type="transmembrane region" description="Helical" evidence="18">
    <location>
        <begin position="76"/>
        <end position="99"/>
    </location>
</feature>
<feature type="transmembrane region" description="Helical" evidence="18">
    <location>
        <begin position="384"/>
        <end position="410"/>
    </location>
</feature>
<evidence type="ECO:0000259" key="19">
    <source>
        <dbReference type="PROSITE" id="PS50855"/>
    </source>
</evidence>
<keyword evidence="11 18" id="KW-1133">Transmembrane helix</keyword>
<dbReference type="Gene3D" id="1.20.210.10">
    <property type="entry name" value="Cytochrome c oxidase-like, subunit I domain"/>
    <property type="match status" value="1"/>
</dbReference>
<dbReference type="InterPro" id="IPR023615">
    <property type="entry name" value="Cyt_c_Oxase_su1_BS"/>
</dbReference>
<keyword evidence="8 18" id="KW-0479">Metal-binding</keyword>
<dbReference type="PRINTS" id="PR01165">
    <property type="entry name" value="CYCOXIDASEI"/>
</dbReference>
<dbReference type="InterPro" id="IPR000883">
    <property type="entry name" value="Cyt_C_Oxase_1"/>
</dbReference>
<evidence type="ECO:0000256" key="7">
    <source>
        <dbReference type="ARBA" id="ARBA00022692"/>
    </source>
</evidence>
<comment type="pathway">
    <text evidence="2 18">Energy metabolism; oxidative phosphorylation.</text>
</comment>
<keyword evidence="21" id="KW-1185">Reference proteome</keyword>
<evidence type="ECO:0000256" key="14">
    <source>
        <dbReference type="ARBA" id="ARBA00023136"/>
    </source>
</evidence>
<evidence type="ECO:0000256" key="3">
    <source>
        <dbReference type="ARBA" id="ARBA00009578"/>
    </source>
</evidence>
<feature type="transmembrane region" description="Helical" evidence="18">
    <location>
        <begin position="158"/>
        <end position="179"/>
    </location>
</feature>
<evidence type="ECO:0000256" key="1">
    <source>
        <dbReference type="ARBA" id="ARBA00004141"/>
    </source>
</evidence>
<evidence type="ECO:0000256" key="2">
    <source>
        <dbReference type="ARBA" id="ARBA00004673"/>
    </source>
</evidence>
<dbReference type="PANTHER" id="PTHR10422:SF18">
    <property type="entry name" value="CYTOCHROME C OXIDASE SUBUNIT 1"/>
    <property type="match status" value="1"/>
</dbReference>
<evidence type="ECO:0000256" key="12">
    <source>
        <dbReference type="ARBA" id="ARBA00023004"/>
    </source>
</evidence>
<evidence type="ECO:0000256" key="16">
    <source>
        <dbReference type="ARBA" id="ARBA00047816"/>
    </source>
</evidence>
<feature type="transmembrane region" description="Helical" evidence="18">
    <location>
        <begin position="249"/>
        <end position="268"/>
    </location>
</feature>
<evidence type="ECO:0000256" key="17">
    <source>
        <dbReference type="RuleBase" id="RU000370"/>
    </source>
</evidence>
<feature type="transmembrane region" description="Helical" evidence="18">
    <location>
        <begin position="463"/>
        <end position="483"/>
    </location>
</feature>
<dbReference type="PANTHER" id="PTHR10422">
    <property type="entry name" value="CYTOCHROME C OXIDASE SUBUNIT 1"/>
    <property type="match status" value="1"/>
</dbReference>
<keyword evidence="18" id="KW-1003">Cell membrane</keyword>
<keyword evidence="5 17" id="KW-0349">Heme</keyword>
<dbReference type="InterPro" id="IPR023616">
    <property type="entry name" value="Cyt_c_oxase-like_su1_dom"/>
</dbReference>
<dbReference type="PROSITE" id="PS50855">
    <property type="entry name" value="COX1"/>
    <property type="match status" value="1"/>
</dbReference>
<evidence type="ECO:0000256" key="18">
    <source>
        <dbReference type="RuleBase" id="RU363061"/>
    </source>
</evidence>
<evidence type="ECO:0000313" key="21">
    <source>
        <dbReference type="Proteomes" id="UP001056708"/>
    </source>
</evidence>
<keyword evidence="13 18" id="KW-0186">Copper</keyword>
<keyword evidence="4 17" id="KW-0813">Transport</keyword>
<evidence type="ECO:0000256" key="5">
    <source>
        <dbReference type="ARBA" id="ARBA00022617"/>
    </source>
</evidence>
<keyword evidence="6 17" id="KW-0679">Respiratory chain</keyword>
<feature type="transmembrane region" description="Helical" evidence="18">
    <location>
        <begin position="111"/>
        <end position="134"/>
    </location>
</feature>
<accession>A0ABY5ASC3</accession>
<keyword evidence="14 18" id="KW-0472">Membrane</keyword>
<feature type="transmembrane region" description="Helical" evidence="18">
    <location>
        <begin position="422"/>
        <end position="443"/>
    </location>
</feature>
<feature type="transmembrane region" description="Helical" evidence="18">
    <location>
        <begin position="313"/>
        <end position="338"/>
    </location>
</feature>
<evidence type="ECO:0000256" key="9">
    <source>
        <dbReference type="ARBA" id="ARBA00022967"/>
    </source>
</evidence>
<dbReference type="InterPro" id="IPR014241">
    <property type="entry name" value="Cyt_c_oxidase_su1_bac"/>
</dbReference>
<evidence type="ECO:0000256" key="8">
    <source>
        <dbReference type="ARBA" id="ARBA00022723"/>
    </source>
</evidence>
<evidence type="ECO:0000256" key="11">
    <source>
        <dbReference type="ARBA" id="ARBA00022989"/>
    </source>
</evidence>
<feature type="domain" description="Cytochrome oxidase subunit I profile" evidence="19">
    <location>
        <begin position="19"/>
        <end position="525"/>
    </location>
</feature>
<keyword evidence="9" id="KW-1278">Translocase</keyword>
<gene>
    <name evidence="20" type="primary">ctaD</name>
    <name evidence="20" type="ORF">NEA10_05225</name>
</gene>
<keyword evidence="10 17" id="KW-0249">Electron transport</keyword>
<evidence type="ECO:0000256" key="4">
    <source>
        <dbReference type="ARBA" id="ARBA00022448"/>
    </source>
</evidence>
<keyword evidence="7 17" id="KW-0812">Transmembrane</keyword>
<protein>
    <recommendedName>
        <fullName evidence="18">Cytochrome c oxidase subunit 1</fullName>
        <ecNumber evidence="18">7.1.1.9</ecNumber>
    </recommendedName>
</protein>
<sequence length="554" mass="61314">MTSTSVEPKTSPPEPERHWKDFFGFSTDHKVIGIQYFVTSFFFYLVAGLMATSIRLELATPEPDFLGAENYNGVLTLHGTMMIFLWIVPTGAAFANYLIPLMIGAKDMAFPVLNGIAFWLVPPGGVLLLTSLVINQPPVAGWTSYPPLSLVSGEVGEMMWILSILLFGTSSILGGINFVTTIFKMRVKEMSLYDMPLFCWSMLATSLLILVSTPVLAGALILLSFDLIAGTAFFNPTGGGDPIVYQHMFWFYSHPAVYIMILPVFGLISDILPVHARKPIFGYKAIAYSSIAIAFLGNIVWAHHMFTSGTPGWLRVFFMAATMVIAVPTGIKVFSWVATVWGGKLRLNSAMLFAMGFVSMFLVGGLSGVMVASVPFDIHVHDTYFIVAHFHYVLFGGSVFGIFAGIYHWFPKMVGRMMNETWGKVHFVLTFIGFNLAFFPMHILGLQGMPRRVVQYDPSLTTLNQVCTVGSLILAVSTLPFLVNAAWSWFKGPVAGANPWNALTLEWQTSSPPIIENFEEEPVLWSGPYDYGVDRERDDEQSVSELLAEVKAQM</sequence>
<evidence type="ECO:0000256" key="6">
    <source>
        <dbReference type="ARBA" id="ARBA00022660"/>
    </source>
</evidence>
<dbReference type="SUPFAM" id="SSF81442">
    <property type="entry name" value="Cytochrome c oxidase subunit I-like"/>
    <property type="match status" value="1"/>
</dbReference>
<dbReference type="InterPro" id="IPR036927">
    <property type="entry name" value="Cyt_c_oxase-like_su1_sf"/>
</dbReference>
<feature type="transmembrane region" description="Helical" evidence="18">
    <location>
        <begin position="36"/>
        <end position="56"/>
    </location>
</feature>
<dbReference type="NCBIfam" id="TIGR02891">
    <property type="entry name" value="CtaD_CoxA"/>
    <property type="match status" value="1"/>
</dbReference>
<dbReference type="EMBL" id="CP098611">
    <property type="protein sequence ID" value="USR92127.1"/>
    <property type="molecule type" value="Genomic_DNA"/>
</dbReference>
<dbReference type="PROSITE" id="PS00077">
    <property type="entry name" value="COX1_CUB"/>
    <property type="match status" value="1"/>
</dbReference>
<reference evidence="20" key="1">
    <citation type="submission" date="2022-06" db="EMBL/GenBank/DDBJ databases">
        <title>Genome sequence of Phormidium yuhuli AB48 isolated from an industrial photobioreactor environment.</title>
        <authorList>
            <person name="Qiu Y."/>
            <person name="Noonan A.J.C."/>
            <person name="Dofher K."/>
            <person name="Koch M."/>
            <person name="Kieft B."/>
            <person name="Lin X."/>
            <person name="Ziels R.M."/>
            <person name="Hallam S.J."/>
        </authorList>
    </citation>
    <scope>NUCLEOTIDE SEQUENCE</scope>
    <source>
        <strain evidence="20">AB48</strain>
    </source>
</reference>
<organism evidence="20 21">
    <name type="scientific">Phormidium yuhuli AB48</name>
    <dbReference type="NCBI Taxonomy" id="2940671"/>
    <lineage>
        <taxon>Bacteria</taxon>
        <taxon>Bacillati</taxon>
        <taxon>Cyanobacteriota</taxon>
        <taxon>Cyanophyceae</taxon>
        <taxon>Oscillatoriophycideae</taxon>
        <taxon>Oscillatoriales</taxon>
        <taxon>Oscillatoriaceae</taxon>
        <taxon>Phormidium</taxon>
        <taxon>Phormidium yuhuli</taxon>
    </lineage>
</organism>
<comment type="similarity">
    <text evidence="3 17">Belongs to the heme-copper respiratory oxidase family.</text>
</comment>
<proteinExistence type="inferred from homology"/>
<feature type="transmembrane region" description="Helical" evidence="18">
    <location>
        <begin position="350"/>
        <end position="372"/>
    </location>
</feature>
<evidence type="ECO:0000256" key="15">
    <source>
        <dbReference type="ARBA" id="ARBA00025218"/>
    </source>
</evidence>
<feature type="transmembrane region" description="Helical" evidence="18">
    <location>
        <begin position="280"/>
        <end position="301"/>
    </location>
</feature>